<evidence type="ECO:0000313" key="1">
    <source>
        <dbReference type="EMBL" id="KAJ3478192.1"/>
    </source>
</evidence>
<name>A0AAD5UUJ7_9APHY</name>
<gene>
    <name evidence="1" type="ORF">NLI96_g9926</name>
</gene>
<keyword evidence="2" id="KW-1185">Reference proteome</keyword>
<organism evidence="1 2">
    <name type="scientific">Meripilus lineatus</name>
    <dbReference type="NCBI Taxonomy" id="2056292"/>
    <lineage>
        <taxon>Eukaryota</taxon>
        <taxon>Fungi</taxon>
        <taxon>Dikarya</taxon>
        <taxon>Basidiomycota</taxon>
        <taxon>Agaricomycotina</taxon>
        <taxon>Agaricomycetes</taxon>
        <taxon>Polyporales</taxon>
        <taxon>Meripilaceae</taxon>
        <taxon>Meripilus</taxon>
    </lineage>
</organism>
<reference evidence="1" key="1">
    <citation type="submission" date="2022-07" db="EMBL/GenBank/DDBJ databases">
        <title>Genome Sequence of Physisporinus lineatus.</title>
        <authorList>
            <person name="Buettner E."/>
        </authorList>
    </citation>
    <scope>NUCLEOTIDE SEQUENCE</scope>
    <source>
        <strain evidence="1">VT162</strain>
    </source>
</reference>
<accession>A0AAD5UUJ7</accession>
<dbReference type="Proteomes" id="UP001212997">
    <property type="component" value="Unassembled WGS sequence"/>
</dbReference>
<dbReference type="EMBL" id="JANAWD010000531">
    <property type="protein sequence ID" value="KAJ3478192.1"/>
    <property type="molecule type" value="Genomic_DNA"/>
</dbReference>
<proteinExistence type="predicted"/>
<dbReference type="AlphaFoldDB" id="A0AAD5UUJ7"/>
<evidence type="ECO:0000313" key="2">
    <source>
        <dbReference type="Proteomes" id="UP001212997"/>
    </source>
</evidence>
<protein>
    <submittedName>
        <fullName evidence="1">Uncharacterized protein</fullName>
    </submittedName>
</protein>
<sequence length="228" mass="24964">MSSSFPQGISSLVFEFLAYLNTPFPMEFASPQLKSQSQRSQYVRIIPLLWRDGWAEFKCAFVRSVSVVNRSSNILSDIIILVLTWTKTYGIKKAAAQAGLRTSLSTLILRDGTLYFGVRVIIDVVSILTTFVLPLTSTPSGVLLTPSDLSTGSINFNFATSITANMGAPLDHSSWDDSADPINATLEQQIENPLSIGILDVPLIEHSSERFTDSEVSQVRSPSLTTDV</sequence>
<comment type="caution">
    <text evidence="1">The sequence shown here is derived from an EMBL/GenBank/DDBJ whole genome shotgun (WGS) entry which is preliminary data.</text>
</comment>